<reference evidence="1 2" key="1">
    <citation type="submission" date="2020-01" db="EMBL/GenBank/DDBJ databases">
        <title>Ponticoccus aerotolerans gen. nov., sp. nov., an anaerobic bacterium and proposal of Ponticoccusceae fam. nov., Ponticoccusles ord. nov. and Ponticoccuse classis nov. in the phylum Kiritimatiellaeota.</title>
        <authorList>
            <person name="Zhou L.Y."/>
            <person name="Du Z.J."/>
        </authorList>
    </citation>
    <scope>NUCLEOTIDE SEQUENCE [LARGE SCALE GENOMIC DNA]</scope>
    <source>
        <strain evidence="1 2">S-5007</strain>
    </source>
</reference>
<dbReference type="EMBL" id="CP047593">
    <property type="protein sequence ID" value="QHI70493.1"/>
    <property type="molecule type" value="Genomic_DNA"/>
</dbReference>
<protein>
    <submittedName>
        <fullName evidence="1">Uncharacterized protein</fullName>
    </submittedName>
</protein>
<dbReference type="RefSeq" id="WP_160629669.1">
    <property type="nucleotide sequence ID" value="NZ_CP047593.1"/>
</dbReference>
<dbReference type="KEGG" id="taer:GT409_13940"/>
<proteinExistence type="predicted"/>
<dbReference type="Proteomes" id="UP000464954">
    <property type="component" value="Chromosome"/>
</dbReference>
<gene>
    <name evidence="1" type="ORF">GT409_13940</name>
</gene>
<evidence type="ECO:0000313" key="2">
    <source>
        <dbReference type="Proteomes" id="UP000464954"/>
    </source>
</evidence>
<organism evidence="1 2">
    <name type="scientific">Tichowtungia aerotolerans</name>
    <dbReference type="NCBI Taxonomy" id="2697043"/>
    <lineage>
        <taxon>Bacteria</taxon>
        <taxon>Pseudomonadati</taxon>
        <taxon>Kiritimatiellota</taxon>
        <taxon>Tichowtungiia</taxon>
        <taxon>Tichowtungiales</taxon>
        <taxon>Tichowtungiaceae</taxon>
        <taxon>Tichowtungia</taxon>
    </lineage>
</organism>
<evidence type="ECO:0000313" key="1">
    <source>
        <dbReference type="EMBL" id="QHI70493.1"/>
    </source>
</evidence>
<keyword evidence="2" id="KW-1185">Reference proteome</keyword>
<dbReference type="AlphaFoldDB" id="A0A6P1MBL9"/>
<name>A0A6P1MBL9_9BACT</name>
<accession>A0A6P1MBL9</accession>
<sequence>MAKLTKFTSLGVLQNFSVPVLIEFLNRFKAYLKARKIKLSAETFDYEEIISLFTQVHSDTPQELLEAAFFIEEMASQSGRDKVIKEANARNIILGYAPDAFSVHDFIMLTWLRHPGLLEAAKSRVQTWRKRSFCTCSPTLGEVHPLVRSEIGSIHDLEQGLADVLPGCDSGAVKVIEYEDKGTDEIWFLVRRTGFLERVPFMGDSGTPEVVFVRPLKYDVIVYDKAHGTLRINCHKSLRGEYRQEFGQFLFGKQEYFADRDVYSLNILFDNDPAFLDCSGIAGIDSIRWKEVGYVFPGSFGITRVEKSPDMAKSKKLRNKPFVPPGVVIRYAKFDVLFEGAKSPRSVQIMAGNVANYSRESDYSALDDWIRQSGIMINLVQQVAHAA</sequence>